<dbReference type="GO" id="GO:0015562">
    <property type="term" value="F:efflux transmembrane transporter activity"/>
    <property type="evidence" value="ECO:0007669"/>
    <property type="project" value="TreeGrafter"/>
</dbReference>
<dbReference type="NCBIfam" id="TIGR01730">
    <property type="entry name" value="RND_mfp"/>
    <property type="match status" value="1"/>
</dbReference>
<protein>
    <submittedName>
        <fullName evidence="5">Efflux RND transporter periplasmic adaptor subunit</fullName>
    </submittedName>
</protein>
<comment type="caution">
    <text evidence="5">The sequence shown here is derived from an EMBL/GenBank/DDBJ whole genome shotgun (WGS) entry which is preliminary data.</text>
</comment>
<organism evidence="5 6">
    <name type="scientific">Rugamonas brunnea</name>
    <dbReference type="NCBI Taxonomy" id="2758569"/>
    <lineage>
        <taxon>Bacteria</taxon>
        <taxon>Pseudomonadati</taxon>
        <taxon>Pseudomonadota</taxon>
        <taxon>Betaproteobacteria</taxon>
        <taxon>Burkholderiales</taxon>
        <taxon>Oxalobacteraceae</taxon>
        <taxon>Telluria group</taxon>
        <taxon>Rugamonas</taxon>
    </lineage>
</organism>
<dbReference type="Gene3D" id="1.10.287.470">
    <property type="entry name" value="Helix hairpin bin"/>
    <property type="match status" value="1"/>
</dbReference>
<dbReference type="Gene3D" id="2.40.420.20">
    <property type="match status" value="1"/>
</dbReference>
<name>A0A7W2IAH9_9BURK</name>
<proteinExistence type="inferred from homology"/>
<dbReference type="SUPFAM" id="SSF111369">
    <property type="entry name" value="HlyD-like secretion proteins"/>
    <property type="match status" value="1"/>
</dbReference>
<feature type="domain" description="Multidrug resistance protein MdtA-like barrel-sandwich hybrid" evidence="3">
    <location>
        <begin position="67"/>
        <end position="218"/>
    </location>
</feature>
<dbReference type="Gene3D" id="2.40.50.100">
    <property type="match status" value="1"/>
</dbReference>
<comment type="similarity">
    <text evidence="1">Belongs to the membrane fusion protein (MFP) (TC 8.A.1) family.</text>
</comment>
<keyword evidence="2" id="KW-0175">Coiled coil</keyword>
<gene>
    <name evidence="5" type="ORF">H3H37_03545</name>
</gene>
<evidence type="ECO:0000259" key="4">
    <source>
        <dbReference type="Pfam" id="PF25989"/>
    </source>
</evidence>
<dbReference type="AlphaFoldDB" id="A0A7W2IAH9"/>
<dbReference type="EMBL" id="JACEZT010000001">
    <property type="protein sequence ID" value="MBA5636120.1"/>
    <property type="molecule type" value="Genomic_DNA"/>
</dbReference>
<dbReference type="InterPro" id="IPR058637">
    <property type="entry name" value="YknX-like_C"/>
</dbReference>
<accession>A0A7W2IAH9</accession>
<dbReference type="PANTHER" id="PTHR30469">
    <property type="entry name" value="MULTIDRUG RESISTANCE PROTEIN MDTA"/>
    <property type="match status" value="1"/>
</dbReference>
<evidence type="ECO:0000313" key="5">
    <source>
        <dbReference type="EMBL" id="MBA5636120.1"/>
    </source>
</evidence>
<evidence type="ECO:0000259" key="3">
    <source>
        <dbReference type="Pfam" id="PF25917"/>
    </source>
</evidence>
<dbReference type="Pfam" id="PF25989">
    <property type="entry name" value="YknX_C"/>
    <property type="match status" value="1"/>
</dbReference>
<dbReference type="InterPro" id="IPR006143">
    <property type="entry name" value="RND_pump_MFP"/>
</dbReference>
<dbReference type="InterPro" id="IPR058625">
    <property type="entry name" value="MdtA-like_BSH"/>
</dbReference>
<evidence type="ECO:0000313" key="6">
    <source>
        <dbReference type="Proteomes" id="UP000534388"/>
    </source>
</evidence>
<dbReference type="Gene3D" id="2.40.30.170">
    <property type="match status" value="1"/>
</dbReference>
<dbReference type="Pfam" id="PF25917">
    <property type="entry name" value="BSH_RND"/>
    <property type="match status" value="1"/>
</dbReference>
<feature type="domain" description="YknX-like C-terminal permuted SH3-like" evidence="4">
    <location>
        <begin position="307"/>
        <end position="367"/>
    </location>
</feature>
<evidence type="ECO:0000256" key="1">
    <source>
        <dbReference type="ARBA" id="ARBA00009477"/>
    </source>
</evidence>
<dbReference type="Proteomes" id="UP000534388">
    <property type="component" value="Unassembled WGS sequence"/>
</dbReference>
<dbReference type="RefSeq" id="WP_182160211.1">
    <property type="nucleotide sequence ID" value="NZ_JACEZT010000001.1"/>
</dbReference>
<dbReference type="GO" id="GO:1990281">
    <property type="term" value="C:efflux pump complex"/>
    <property type="evidence" value="ECO:0007669"/>
    <property type="project" value="TreeGrafter"/>
</dbReference>
<dbReference type="PANTHER" id="PTHR30469:SF15">
    <property type="entry name" value="HLYD FAMILY OF SECRETION PROTEINS"/>
    <property type="match status" value="1"/>
</dbReference>
<reference evidence="5 6" key="1">
    <citation type="submission" date="2020-07" db="EMBL/GenBank/DDBJ databases">
        <title>Novel species isolated from subtropical streams in China.</title>
        <authorList>
            <person name="Lu H."/>
        </authorList>
    </citation>
    <scope>NUCLEOTIDE SEQUENCE [LARGE SCALE GENOMIC DNA]</scope>
    <source>
        <strain evidence="5 6">LX20W</strain>
    </source>
</reference>
<feature type="coiled-coil region" evidence="2">
    <location>
        <begin position="104"/>
        <end position="138"/>
    </location>
</feature>
<keyword evidence="6" id="KW-1185">Reference proteome</keyword>
<sequence>MSRRLPQRRTLMLAGAGAMLLILFLWVALRTGPLAPVAVTVATVESRAITPALFGIGTVETRYSYKIGPTYAGRIKRLDVHVGDRIKAGQLLGEMDPVDLDERARSQDAVLRRAEAAVREAEARQAYAQSQLRRYEQLVAVRMVSEEVGTAKRQEGQVADAALTGAREELARARADRGAVRAQHGNLRLVAPVDGIVVARDADPGTTIVAGQAAVEVVDPNSLWINVRFDQVHAGGLAPGLPARIALRSRAGQGLDGHVARIEPLADTVTEETLAKVRFDAAPDALPPIGELAEVTVRLPTLPAAPVIPNAAIQRRGQVLGVWRVVAGQAQFVPVTLGDADLDGWVQVRAGLRQGDQIVVHSDKTLTPDSRIRVVPRLAGVPR</sequence>
<evidence type="ECO:0000256" key="2">
    <source>
        <dbReference type="SAM" id="Coils"/>
    </source>
</evidence>